<name>A0ABN2WL32_9MICO</name>
<dbReference type="InterPro" id="IPR036388">
    <property type="entry name" value="WH-like_DNA-bd_sf"/>
</dbReference>
<reference evidence="6 7" key="1">
    <citation type="journal article" date="2019" name="Int. J. Syst. Evol. Microbiol.">
        <title>The Global Catalogue of Microorganisms (GCM) 10K type strain sequencing project: providing services to taxonomists for standard genome sequencing and annotation.</title>
        <authorList>
            <consortium name="The Broad Institute Genomics Platform"/>
            <consortium name="The Broad Institute Genome Sequencing Center for Infectious Disease"/>
            <person name="Wu L."/>
            <person name="Ma J."/>
        </authorList>
    </citation>
    <scope>NUCLEOTIDE SEQUENCE [LARGE SCALE GENOMIC DNA]</scope>
    <source>
        <strain evidence="6 7">JCM 15900</strain>
    </source>
</reference>
<comment type="caution">
    <text evidence="6">The sequence shown here is derived from an EMBL/GenBank/DDBJ whole genome shotgun (WGS) entry which is preliminary data.</text>
</comment>
<sequence>MTQPSVYDRIREKIIRNEIASGEKVSIDALVRELGVSQTPVREALHHLEGDGLVMRARGRGYSTTPLLDEAQLRSMFEVRLLIEPWAARVVSADRTTNPGRDLLGLVSSFADAHPDVCSRSDLAAHDLEFHRAIHRATGNGFLMNAYEGLHAQLHLFRLYAEDIASASTLQEHREVAEAISACAGERAEALMREHLEQAMHRFLPSVGGRPDGRELPPTGRILPKA</sequence>
<evidence type="ECO:0000256" key="1">
    <source>
        <dbReference type="ARBA" id="ARBA00023015"/>
    </source>
</evidence>
<evidence type="ECO:0000259" key="5">
    <source>
        <dbReference type="PROSITE" id="PS50949"/>
    </source>
</evidence>
<keyword evidence="7" id="KW-1185">Reference proteome</keyword>
<keyword evidence="2" id="KW-0238">DNA-binding</keyword>
<dbReference type="RefSeq" id="WP_291798563.1">
    <property type="nucleotide sequence ID" value="NZ_BAAAPZ010000004.1"/>
</dbReference>
<dbReference type="EMBL" id="BAAAPZ010000004">
    <property type="protein sequence ID" value="GAA2093999.1"/>
    <property type="molecule type" value="Genomic_DNA"/>
</dbReference>
<accession>A0ABN2WL32</accession>
<dbReference type="Pfam" id="PF00392">
    <property type="entry name" value="GntR"/>
    <property type="match status" value="1"/>
</dbReference>
<dbReference type="PROSITE" id="PS50949">
    <property type="entry name" value="HTH_GNTR"/>
    <property type="match status" value="1"/>
</dbReference>
<evidence type="ECO:0000256" key="2">
    <source>
        <dbReference type="ARBA" id="ARBA00023125"/>
    </source>
</evidence>
<dbReference type="SUPFAM" id="SSF48008">
    <property type="entry name" value="GntR ligand-binding domain-like"/>
    <property type="match status" value="1"/>
</dbReference>
<keyword evidence="3" id="KW-0804">Transcription</keyword>
<gene>
    <name evidence="6" type="ORF">GCM10009823_12710</name>
</gene>
<evidence type="ECO:0000313" key="6">
    <source>
        <dbReference type="EMBL" id="GAA2093999.1"/>
    </source>
</evidence>
<dbReference type="Gene3D" id="1.10.10.10">
    <property type="entry name" value="Winged helix-like DNA-binding domain superfamily/Winged helix DNA-binding domain"/>
    <property type="match status" value="1"/>
</dbReference>
<dbReference type="SMART" id="SM00345">
    <property type="entry name" value="HTH_GNTR"/>
    <property type="match status" value="1"/>
</dbReference>
<dbReference type="Gene3D" id="1.20.120.530">
    <property type="entry name" value="GntR ligand-binding domain-like"/>
    <property type="match status" value="1"/>
</dbReference>
<dbReference type="InterPro" id="IPR011711">
    <property type="entry name" value="GntR_C"/>
</dbReference>
<dbReference type="SMART" id="SM00895">
    <property type="entry name" value="FCD"/>
    <property type="match status" value="1"/>
</dbReference>
<dbReference type="Proteomes" id="UP001500984">
    <property type="component" value="Unassembled WGS sequence"/>
</dbReference>
<feature type="domain" description="HTH gntR-type" evidence="5">
    <location>
        <begin position="1"/>
        <end position="67"/>
    </location>
</feature>
<evidence type="ECO:0000313" key="7">
    <source>
        <dbReference type="Proteomes" id="UP001500984"/>
    </source>
</evidence>
<dbReference type="PANTHER" id="PTHR43537">
    <property type="entry name" value="TRANSCRIPTIONAL REGULATOR, GNTR FAMILY"/>
    <property type="match status" value="1"/>
</dbReference>
<dbReference type="PANTHER" id="PTHR43537:SF24">
    <property type="entry name" value="GLUCONATE OPERON TRANSCRIPTIONAL REPRESSOR"/>
    <property type="match status" value="1"/>
</dbReference>
<dbReference type="CDD" id="cd07377">
    <property type="entry name" value="WHTH_GntR"/>
    <property type="match status" value="1"/>
</dbReference>
<evidence type="ECO:0000256" key="4">
    <source>
        <dbReference type="SAM" id="MobiDB-lite"/>
    </source>
</evidence>
<evidence type="ECO:0000256" key="3">
    <source>
        <dbReference type="ARBA" id="ARBA00023163"/>
    </source>
</evidence>
<keyword evidence="1" id="KW-0805">Transcription regulation</keyword>
<proteinExistence type="predicted"/>
<feature type="region of interest" description="Disordered" evidence="4">
    <location>
        <begin position="206"/>
        <end position="226"/>
    </location>
</feature>
<dbReference type="InterPro" id="IPR008920">
    <property type="entry name" value="TF_FadR/GntR_C"/>
</dbReference>
<protein>
    <submittedName>
        <fullName evidence="6">GntR family transcriptional regulator</fullName>
    </submittedName>
</protein>
<organism evidence="6 7">
    <name type="scientific">Brevibacterium salitolerans</name>
    <dbReference type="NCBI Taxonomy" id="1403566"/>
    <lineage>
        <taxon>Bacteria</taxon>
        <taxon>Bacillati</taxon>
        <taxon>Actinomycetota</taxon>
        <taxon>Actinomycetes</taxon>
        <taxon>Micrococcales</taxon>
        <taxon>Brevibacteriaceae</taxon>
        <taxon>Brevibacterium</taxon>
    </lineage>
</organism>
<dbReference type="InterPro" id="IPR036390">
    <property type="entry name" value="WH_DNA-bd_sf"/>
</dbReference>
<dbReference type="InterPro" id="IPR000524">
    <property type="entry name" value="Tscrpt_reg_HTH_GntR"/>
</dbReference>
<dbReference type="Pfam" id="PF07729">
    <property type="entry name" value="FCD"/>
    <property type="match status" value="1"/>
</dbReference>
<dbReference type="SUPFAM" id="SSF46785">
    <property type="entry name" value="Winged helix' DNA-binding domain"/>
    <property type="match status" value="1"/>
</dbReference>